<dbReference type="GO" id="GO:0043093">
    <property type="term" value="P:FtsZ-dependent cytokinesis"/>
    <property type="evidence" value="ECO:0007669"/>
    <property type="project" value="UniProtKB-UniRule"/>
</dbReference>
<dbReference type="InterPro" id="IPR003494">
    <property type="entry name" value="SHS2_FtsA"/>
</dbReference>
<reference evidence="9" key="1">
    <citation type="submission" date="2017-02" db="EMBL/GenBank/DDBJ databases">
        <authorList>
            <person name="Varghese N."/>
            <person name="Submissions S."/>
        </authorList>
    </citation>
    <scope>NUCLEOTIDE SEQUENCE [LARGE SCALE GENOMIC DNA]</scope>
    <source>
        <strain evidence="9">ATCC BAA-1030</strain>
    </source>
</reference>
<dbReference type="SMART" id="SM00842">
    <property type="entry name" value="FtsA"/>
    <property type="match status" value="1"/>
</dbReference>
<keyword evidence="2 5" id="KW-0132">Cell division</keyword>
<dbReference type="SUPFAM" id="SSF53067">
    <property type="entry name" value="Actin-like ATPase domain"/>
    <property type="match status" value="2"/>
</dbReference>
<dbReference type="GO" id="GO:0032153">
    <property type="term" value="C:cell division site"/>
    <property type="evidence" value="ECO:0007669"/>
    <property type="project" value="UniProtKB-UniRule"/>
</dbReference>
<gene>
    <name evidence="5" type="primary">ftsA</name>
    <name evidence="8" type="ORF">SAMN02745116_00939</name>
</gene>
<organism evidence="8 9">
    <name type="scientific">Pilibacter termitis</name>
    <dbReference type="NCBI Taxonomy" id="263852"/>
    <lineage>
        <taxon>Bacteria</taxon>
        <taxon>Bacillati</taxon>
        <taxon>Bacillota</taxon>
        <taxon>Bacilli</taxon>
        <taxon>Lactobacillales</taxon>
        <taxon>Enterococcaceae</taxon>
        <taxon>Pilibacter</taxon>
    </lineage>
</organism>
<name>A0A1T4M4P1_9ENTE</name>
<accession>A0A1T4M4P1</accession>
<dbReference type="InterPro" id="IPR020823">
    <property type="entry name" value="Cell_div_FtsA"/>
</dbReference>
<evidence type="ECO:0000313" key="9">
    <source>
        <dbReference type="Proteomes" id="UP000190328"/>
    </source>
</evidence>
<dbReference type="CDD" id="cd24048">
    <property type="entry name" value="ASKHA_NBD_FtsA"/>
    <property type="match status" value="1"/>
</dbReference>
<comment type="subcellular location">
    <subcellularLocation>
        <location evidence="5">Cell membrane</location>
        <topology evidence="5">Peripheral membrane protein</topology>
        <orientation evidence="5">Cytoplasmic side</orientation>
    </subcellularLocation>
    <text evidence="5">Localizes to the Z ring in an FtsZ-dependent manner. Targeted to the membrane through a conserved C-terminal amphipathic helix.</text>
</comment>
<dbReference type="InterPro" id="IPR043129">
    <property type="entry name" value="ATPase_NBD"/>
</dbReference>
<dbReference type="NCBIfam" id="TIGR01174">
    <property type="entry name" value="ftsA"/>
    <property type="match status" value="1"/>
</dbReference>
<dbReference type="RefSeq" id="WP_078806868.1">
    <property type="nucleotide sequence ID" value="NZ_FUXI01000008.1"/>
</dbReference>
<evidence type="ECO:0000256" key="6">
    <source>
        <dbReference type="PIRNR" id="PIRNR003101"/>
    </source>
</evidence>
<dbReference type="Gene3D" id="3.30.420.40">
    <property type="match status" value="2"/>
</dbReference>
<sequence length="464" mass="50012">MDKTKTKTGLYAALDIGTTSIKVVVAEYVDGQMNVIGVGNAKSEGLKKGFIINIDKAVESIKRAVSQAEEKAGIQIRNVNVGIPANQLDVEVCQGMIAIHAQAKEITDEDVHNVASAALVRAILPERQIISVVPQNFVVDGFDSIQDPRGMIGVRLEMTGLLYTGPKTIIHNIQSAVEKAGLVIDDFVVLPLALGENILGEGQSSFGTVVVDLGGGQTTTSVFSNGELHLTFVDPEGGENVTGDISNYLKTSQKNAEALKINYGLADSTRASEYEKFPVDVIGQAEPVEVDEHYLSQIIEARYAQIFQNSREFLANHDALDLQGGIVLTGGASSVPSVKDLASEVYGNNVPVEQYVPNQMGLRNPVFSNVIAIAEYAAGLDEIYGIAKGAIYGGEYMPSRMPEVPQQSSGFFGGKTQELPPMQQVEMQKPDYEDDYYYDDEPKAKGKGKGILGKARGLINEMFD</sequence>
<dbReference type="STRING" id="263852.SAMN02745116_00939"/>
<evidence type="ECO:0000256" key="5">
    <source>
        <dbReference type="HAMAP-Rule" id="MF_02033"/>
    </source>
</evidence>
<dbReference type="Proteomes" id="UP000190328">
    <property type="component" value="Unassembled WGS sequence"/>
</dbReference>
<dbReference type="PANTHER" id="PTHR32432:SF4">
    <property type="entry name" value="CELL DIVISION PROTEIN FTSA"/>
    <property type="match status" value="1"/>
</dbReference>
<comment type="function">
    <text evidence="5 6">Cell division protein that is involved in the assembly of the Z ring. May serve as a membrane anchor for the Z ring.</text>
</comment>
<dbReference type="PIRSF" id="PIRSF003101">
    <property type="entry name" value="FtsA"/>
    <property type="match status" value="1"/>
</dbReference>
<keyword evidence="3 5" id="KW-0472">Membrane</keyword>
<keyword evidence="1 5" id="KW-1003">Cell membrane</keyword>
<dbReference type="PANTHER" id="PTHR32432">
    <property type="entry name" value="CELL DIVISION PROTEIN FTSA-RELATED"/>
    <property type="match status" value="1"/>
</dbReference>
<dbReference type="AlphaFoldDB" id="A0A1T4M4P1"/>
<keyword evidence="9" id="KW-1185">Reference proteome</keyword>
<evidence type="ECO:0000256" key="2">
    <source>
        <dbReference type="ARBA" id="ARBA00022618"/>
    </source>
</evidence>
<comment type="similarity">
    <text evidence="5 6">Belongs to the FtsA/MreB family.</text>
</comment>
<dbReference type="InterPro" id="IPR050696">
    <property type="entry name" value="FtsA/MreB"/>
</dbReference>
<dbReference type="OrthoDB" id="9768127at2"/>
<dbReference type="HAMAP" id="MF_02033">
    <property type="entry name" value="FtsA"/>
    <property type="match status" value="1"/>
</dbReference>
<dbReference type="EMBL" id="FUXI01000008">
    <property type="protein sequence ID" value="SJZ61979.1"/>
    <property type="molecule type" value="Genomic_DNA"/>
</dbReference>
<evidence type="ECO:0000256" key="3">
    <source>
        <dbReference type="ARBA" id="ARBA00023136"/>
    </source>
</evidence>
<feature type="domain" description="SHS2" evidence="7">
    <location>
        <begin position="11"/>
        <end position="198"/>
    </location>
</feature>
<comment type="subunit">
    <text evidence="5">Self-interacts. Interacts with FtsZ.</text>
</comment>
<dbReference type="Pfam" id="PF14450">
    <property type="entry name" value="FtsA"/>
    <property type="match status" value="1"/>
</dbReference>
<proteinExistence type="inferred from homology"/>
<evidence type="ECO:0000256" key="4">
    <source>
        <dbReference type="ARBA" id="ARBA00023306"/>
    </source>
</evidence>
<evidence type="ECO:0000256" key="1">
    <source>
        <dbReference type="ARBA" id="ARBA00022475"/>
    </source>
</evidence>
<evidence type="ECO:0000313" key="8">
    <source>
        <dbReference type="EMBL" id="SJZ61979.1"/>
    </source>
</evidence>
<keyword evidence="4 5" id="KW-0131">Cell cycle</keyword>
<dbReference type="GO" id="GO:0009898">
    <property type="term" value="C:cytoplasmic side of plasma membrane"/>
    <property type="evidence" value="ECO:0007669"/>
    <property type="project" value="UniProtKB-UniRule"/>
</dbReference>
<protein>
    <recommendedName>
        <fullName evidence="5 6">Cell division protein FtsA</fullName>
    </recommendedName>
</protein>
<evidence type="ECO:0000259" key="7">
    <source>
        <dbReference type="SMART" id="SM00842"/>
    </source>
</evidence>
<dbReference type="Pfam" id="PF02491">
    <property type="entry name" value="SHS2_FTSA"/>
    <property type="match status" value="1"/>
</dbReference>